<evidence type="ECO:0000256" key="1">
    <source>
        <dbReference type="SAM" id="MobiDB-lite"/>
    </source>
</evidence>
<dbReference type="PANTHER" id="PTHR38117:SF2">
    <property type="entry name" value="NACHT AND WD40 DOMAIN PROTEIN"/>
    <property type="match status" value="1"/>
</dbReference>
<dbReference type="Proteomes" id="UP001215712">
    <property type="component" value="Unassembled WGS sequence"/>
</dbReference>
<proteinExistence type="predicted"/>
<organism evidence="3 4">
    <name type="scientific">Penicillium malachiteum</name>
    <dbReference type="NCBI Taxonomy" id="1324776"/>
    <lineage>
        <taxon>Eukaryota</taxon>
        <taxon>Fungi</taxon>
        <taxon>Dikarya</taxon>
        <taxon>Ascomycota</taxon>
        <taxon>Pezizomycotina</taxon>
        <taxon>Eurotiomycetes</taxon>
        <taxon>Eurotiomycetidae</taxon>
        <taxon>Eurotiales</taxon>
        <taxon>Aspergillaceae</taxon>
        <taxon>Penicillium</taxon>
    </lineage>
</organism>
<name>A0AAD6HB79_9EURO</name>
<reference evidence="3" key="2">
    <citation type="submission" date="2023-01" db="EMBL/GenBank/DDBJ databases">
        <authorList>
            <person name="Petersen C."/>
        </authorList>
    </citation>
    <scope>NUCLEOTIDE SEQUENCE</scope>
    <source>
        <strain evidence="3">IBT 17514</strain>
    </source>
</reference>
<evidence type="ECO:0000313" key="3">
    <source>
        <dbReference type="EMBL" id="KAJ5703693.1"/>
    </source>
</evidence>
<gene>
    <name evidence="3" type="ORF">N7493_011618</name>
</gene>
<feature type="domain" description="DUF7053" evidence="2">
    <location>
        <begin position="4"/>
        <end position="175"/>
    </location>
</feature>
<feature type="region of interest" description="Disordered" evidence="1">
    <location>
        <begin position="213"/>
        <end position="290"/>
    </location>
</feature>
<reference evidence="3" key="1">
    <citation type="journal article" date="2023" name="IMA Fungus">
        <title>Comparative genomic study of the Penicillium genus elucidates a diverse pangenome and 15 lateral gene transfer events.</title>
        <authorList>
            <person name="Petersen C."/>
            <person name="Sorensen T."/>
            <person name="Nielsen M.R."/>
            <person name="Sondergaard T.E."/>
            <person name="Sorensen J.L."/>
            <person name="Fitzpatrick D.A."/>
            <person name="Frisvad J.C."/>
            <person name="Nielsen K.L."/>
        </authorList>
    </citation>
    <scope>NUCLEOTIDE SEQUENCE</scope>
    <source>
        <strain evidence="3">IBT 17514</strain>
    </source>
</reference>
<protein>
    <recommendedName>
        <fullName evidence="2">DUF7053 domain-containing protein</fullName>
    </recommendedName>
</protein>
<dbReference type="InterPro" id="IPR055481">
    <property type="entry name" value="DUF7053"/>
</dbReference>
<dbReference type="AlphaFoldDB" id="A0AAD6HB79"/>
<feature type="compositionally biased region" description="Low complexity" evidence="1">
    <location>
        <begin position="224"/>
        <end position="237"/>
    </location>
</feature>
<sequence length="290" mass="32198">MMQRKELYTNVTLLPSSIPRQLALDILHSHSEIITLSPLVLSHHPIKAPRHATADEYYSSWYEIIQRVQYVPGIGKMGSGKISFKGCFENVPWGLKTHTYPPMGIDLKSKWRVAGNEPHEEPDITETRPSGAPQNGLYLLEEVEIKCNMTLMSFVKNQLKAASKVLVERLIKKAELLDAGVLQAMFQDGKLRTFNPADRTSTSPFQLQTHFSQASAGLPQSPTGMSRWGSMSSSSSGPRAAHSYYQGRRKSGVVELPDTSPSPQELPVKQPDKGVPSELPVMEEVSRGCR</sequence>
<accession>A0AAD6HB79</accession>
<feature type="compositionally biased region" description="Polar residues" evidence="1">
    <location>
        <begin position="213"/>
        <end position="223"/>
    </location>
</feature>
<evidence type="ECO:0000259" key="2">
    <source>
        <dbReference type="Pfam" id="PF23155"/>
    </source>
</evidence>
<dbReference type="PANTHER" id="PTHR38117">
    <property type="entry name" value="NACHT AND WD40 DOMAIN PROTEIN"/>
    <property type="match status" value="1"/>
</dbReference>
<dbReference type="EMBL" id="JAQJAN010000021">
    <property type="protein sequence ID" value="KAJ5703693.1"/>
    <property type="molecule type" value="Genomic_DNA"/>
</dbReference>
<keyword evidence="4" id="KW-1185">Reference proteome</keyword>
<dbReference type="Pfam" id="PF23155">
    <property type="entry name" value="DUF7053"/>
    <property type="match status" value="1"/>
</dbReference>
<comment type="caution">
    <text evidence="3">The sequence shown here is derived from an EMBL/GenBank/DDBJ whole genome shotgun (WGS) entry which is preliminary data.</text>
</comment>
<evidence type="ECO:0000313" key="4">
    <source>
        <dbReference type="Proteomes" id="UP001215712"/>
    </source>
</evidence>